<keyword evidence="3" id="KW-1185">Reference proteome</keyword>
<evidence type="ECO:0000256" key="1">
    <source>
        <dbReference type="SAM" id="SignalP"/>
    </source>
</evidence>
<dbReference type="OrthoDB" id="3764604at2759"/>
<sequence length="62" mass="6586">MKAFTSLVVLALSAFGMSASIERRQGSWGPYTCPTKQQCEASCQASGLVSVHATAKAQEYSD</sequence>
<feature type="chain" id="PRO_5015544705" evidence="1">
    <location>
        <begin position="19"/>
        <end position="62"/>
    </location>
</feature>
<protein>
    <submittedName>
        <fullName evidence="2">Uncharacterized protein</fullName>
    </submittedName>
</protein>
<evidence type="ECO:0000313" key="2">
    <source>
        <dbReference type="EMBL" id="PSN59322.1"/>
    </source>
</evidence>
<accession>A0A2T2N1L5</accession>
<proteinExistence type="predicted"/>
<dbReference type="Proteomes" id="UP000240883">
    <property type="component" value="Unassembled WGS sequence"/>
</dbReference>
<gene>
    <name evidence="2" type="ORF">BS50DRAFT_508568</name>
</gene>
<evidence type="ECO:0000313" key="3">
    <source>
        <dbReference type="Proteomes" id="UP000240883"/>
    </source>
</evidence>
<dbReference type="EMBL" id="KZ678157">
    <property type="protein sequence ID" value="PSN59322.1"/>
    <property type="molecule type" value="Genomic_DNA"/>
</dbReference>
<organism evidence="2 3">
    <name type="scientific">Corynespora cassiicola Philippines</name>
    <dbReference type="NCBI Taxonomy" id="1448308"/>
    <lineage>
        <taxon>Eukaryota</taxon>
        <taxon>Fungi</taxon>
        <taxon>Dikarya</taxon>
        <taxon>Ascomycota</taxon>
        <taxon>Pezizomycotina</taxon>
        <taxon>Dothideomycetes</taxon>
        <taxon>Pleosporomycetidae</taxon>
        <taxon>Pleosporales</taxon>
        <taxon>Corynesporascaceae</taxon>
        <taxon>Corynespora</taxon>
    </lineage>
</organism>
<feature type="signal peptide" evidence="1">
    <location>
        <begin position="1"/>
        <end position="18"/>
    </location>
</feature>
<keyword evidence="1" id="KW-0732">Signal</keyword>
<name>A0A2T2N1L5_CORCC</name>
<reference evidence="2 3" key="1">
    <citation type="journal article" date="2018" name="Front. Microbiol.">
        <title>Genome-Wide Analysis of Corynespora cassiicola Leaf Fall Disease Putative Effectors.</title>
        <authorList>
            <person name="Lopez D."/>
            <person name="Ribeiro S."/>
            <person name="Label P."/>
            <person name="Fumanal B."/>
            <person name="Venisse J.S."/>
            <person name="Kohler A."/>
            <person name="de Oliveira R.R."/>
            <person name="Labutti K."/>
            <person name="Lipzen A."/>
            <person name="Lail K."/>
            <person name="Bauer D."/>
            <person name="Ohm R.A."/>
            <person name="Barry K.W."/>
            <person name="Spatafora J."/>
            <person name="Grigoriev I.V."/>
            <person name="Martin F.M."/>
            <person name="Pujade-Renaud V."/>
        </authorList>
    </citation>
    <scope>NUCLEOTIDE SEQUENCE [LARGE SCALE GENOMIC DNA]</scope>
    <source>
        <strain evidence="2 3">Philippines</strain>
    </source>
</reference>
<dbReference type="AlphaFoldDB" id="A0A2T2N1L5"/>